<gene>
    <name evidence="8" type="ORF">AVDCRST_MAG77-2972</name>
</gene>
<dbReference type="GO" id="GO:0016788">
    <property type="term" value="F:hydrolase activity, acting on ester bonds"/>
    <property type="evidence" value="ECO:0007669"/>
    <property type="project" value="InterPro"/>
</dbReference>
<evidence type="ECO:0000256" key="2">
    <source>
        <dbReference type="ARBA" id="ARBA00022723"/>
    </source>
</evidence>
<feature type="region of interest" description="Disordered" evidence="6">
    <location>
        <begin position="1"/>
        <end position="25"/>
    </location>
</feature>
<keyword evidence="3" id="KW-0378">Hydrolase</keyword>
<dbReference type="EMBL" id="CADCTC010000121">
    <property type="protein sequence ID" value="CAA9247764.1"/>
    <property type="molecule type" value="Genomic_DNA"/>
</dbReference>
<comment type="similarity">
    <text evidence="5">Belongs to the peptidase M14 family.</text>
</comment>
<keyword evidence="2" id="KW-0479">Metal-binding</keyword>
<dbReference type="SUPFAM" id="SSF53187">
    <property type="entry name" value="Zn-dependent exopeptidases"/>
    <property type="match status" value="1"/>
</dbReference>
<reference evidence="8" key="1">
    <citation type="submission" date="2020-02" db="EMBL/GenBank/DDBJ databases">
        <authorList>
            <person name="Meier V. D."/>
        </authorList>
    </citation>
    <scope>NUCLEOTIDE SEQUENCE</scope>
    <source>
        <strain evidence="8">AVDCRST_MAG77</strain>
    </source>
</reference>
<evidence type="ECO:0000256" key="3">
    <source>
        <dbReference type="ARBA" id="ARBA00022801"/>
    </source>
</evidence>
<dbReference type="PROSITE" id="PS52035">
    <property type="entry name" value="PEPTIDASE_M14"/>
    <property type="match status" value="1"/>
</dbReference>
<dbReference type="GO" id="GO:0006508">
    <property type="term" value="P:proteolysis"/>
    <property type="evidence" value="ECO:0007669"/>
    <property type="project" value="InterPro"/>
</dbReference>
<evidence type="ECO:0000259" key="7">
    <source>
        <dbReference type="PROSITE" id="PS52035"/>
    </source>
</evidence>
<dbReference type="GO" id="GO:0004181">
    <property type="term" value="F:metallocarboxypeptidase activity"/>
    <property type="evidence" value="ECO:0007669"/>
    <property type="project" value="InterPro"/>
</dbReference>
<comment type="cofactor">
    <cofactor evidence="1">
        <name>Zn(2+)</name>
        <dbReference type="ChEBI" id="CHEBI:29105"/>
    </cofactor>
</comment>
<evidence type="ECO:0000256" key="6">
    <source>
        <dbReference type="SAM" id="MobiDB-lite"/>
    </source>
</evidence>
<sequence>MSASVTSPIAGAATRPTSGADQTPPRDYAALAARIRAAVEPRRSIASLRVYGRQVVPGSLDATGEAYDLFIVRIPAAGSTGAARRSGARFSVMLNGGTHGDEPAGAHAIVRFLEERRDTRWPDIEFVLTPCTNPWGYVHNRREGPGGLDLNRSFRRATPKTPEVSLLKRALRGRSFDLYLDCHEDVDAPGLYVFAPQALGRAIVQVAGRLGPLHQGDLVDGEIPLDGGVVVLDSERARERQRGWNTWPLPFYVARYHQRSGVTSLGVDRPEAPPSAEEPQLRATATIETPTHLPLDQRVAMHLAALDAALSTLTEK</sequence>
<evidence type="ECO:0000313" key="8">
    <source>
        <dbReference type="EMBL" id="CAA9247764.1"/>
    </source>
</evidence>
<keyword evidence="4" id="KW-0862">Zinc</keyword>
<name>A0A6J4IBF2_9CHLR</name>
<dbReference type="AlphaFoldDB" id="A0A6J4IBF2"/>
<dbReference type="InterPro" id="IPR055438">
    <property type="entry name" value="AstE_AspA_cat"/>
</dbReference>
<comment type="caution">
    <text evidence="5">Lacks conserved residue(s) required for the propagation of feature annotation.</text>
</comment>
<proteinExistence type="inferred from homology"/>
<dbReference type="GO" id="GO:0008270">
    <property type="term" value="F:zinc ion binding"/>
    <property type="evidence" value="ECO:0007669"/>
    <property type="project" value="InterPro"/>
</dbReference>
<evidence type="ECO:0000256" key="4">
    <source>
        <dbReference type="ARBA" id="ARBA00022833"/>
    </source>
</evidence>
<evidence type="ECO:0000256" key="5">
    <source>
        <dbReference type="PROSITE-ProRule" id="PRU01379"/>
    </source>
</evidence>
<dbReference type="Pfam" id="PF24827">
    <property type="entry name" value="AstE_AspA_cat"/>
    <property type="match status" value="1"/>
</dbReference>
<accession>A0A6J4IBF2</accession>
<dbReference type="InterPro" id="IPR000834">
    <property type="entry name" value="Peptidase_M14"/>
</dbReference>
<feature type="domain" description="Peptidase M14" evidence="7">
    <location>
        <begin position="24"/>
        <end position="316"/>
    </location>
</feature>
<protein>
    <recommendedName>
        <fullName evidence="7">Peptidase M14 domain-containing protein</fullName>
    </recommendedName>
</protein>
<dbReference type="Gene3D" id="3.40.630.10">
    <property type="entry name" value="Zn peptidases"/>
    <property type="match status" value="1"/>
</dbReference>
<organism evidence="8">
    <name type="scientific">uncultured Chloroflexota bacterium</name>
    <dbReference type="NCBI Taxonomy" id="166587"/>
    <lineage>
        <taxon>Bacteria</taxon>
        <taxon>Bacillati</taxon>
        <taxon>Chloroflexota</taxon>
        <taxon>environmental samples</taxon>
    </lineage>
</organism>
<evidence type="ECO:0000256" key="1">
    <source>
        <dbReference type="ARBA" id="ARBA00001947"/>
    </source>
</evidence>